<feature type="signal peptide" evidence="2">
    <location>
        <begin position="1"/>
        <end position="15"/>
    </location>
</feature>
<sequence length="126" mass="13206">MRILTALALAASVFAATEDPTGPSGSAPQPYSRYRAPITSGGVHERKYREKCSKIGAACGKFVGAVGSSVRAVVQGHEGTRLGVAERVKIDAHVGGLEGKLKGQQIGGKLGAKIGKWKDQQKYKSN</sequence>
<dbReference type="AlphaFoldDB" id="A0A6G0WGZ5"/>
<proteinExistence type="predicted"/>
<comment type="caution">
    <text evidence="3">The sequence shown here is derived from an EMBL/GenBank/DDBJ whole genome shotgun (WGS) entry which is preliminary data.</text>
</comment>
<evidence type="ECO:0000313" key="4">
    <source>
        <dbReference type="Proteomes" id="UP000481153"/>
    </source>
</evidence>
<dbReference type="EMBL" id="VJMJ01000216">
    <property type="protein sequence ID" value="KAF0726421.1"/>
    <property type="molecule type" value="Genomic_DNA"/>
</dbReference>
<evidence type="ECO:0000256" key="2">
    <source>
        <dbReference type="SAM" id="SignalP"/>
    </source>
</evidence>
<keyword evidence="4" id="KW-1185">Reference proteome</keyword>
<gene>
    <name evidence="3" type="ORF">Ae201684_015309</name>
</gene>
<name>A0A6G0WGZ5_9STRA</name>
<evidence type="ECO:0000256" key="1">
    <source>
        <dbReference type="SAM" id="MobiDB-lite"/>
    </source>
</evidence>
<keyword evidence="2" id="KW-0732">Signal</keyword>
<dbReference type="Proteomes" id="UP000481153">
    <property type="component" value="Unassembled WGS sequence"/>
</dbReference>
<feature type="chain" id="PRO_5026353847" description="Glycine zipper 2TM domain-containing protein" evidence="2">
    <location>
        <begin position="16"/>
        <end position="126"/>
    </location>
</feature>
<feature type="region of interest" description="Disordered" evidence="1">
    <location>
        <begin position="18"/>
        <end position="38"/>
    </location>
</feature>
<evidence type="ECO:0008006" key="5">
    <source>
        <dbReference type="Google" id="ProtNLM"/>
    </source>
</evidence>
<protein>
    <recommendedName>
        <fullName evidence="5">Glycine zipper 2TM domain-containing protein</fullName>
    </recommendedName>
</protein>
<reference evidence="3 4" key="1">
    <citation type="submission" date="2019-07" db="EMBL/GenBank/DDBJ databases">
        <title>Genomics analysis of Aphanomyces spp. identifies a new class of oomycete effector associated with host adaptation.</title>
        <authorList>
            <person name="Gaulin E."/>
        </authorList>
    </citation>
    <scope>NUCLEOTIDE SEQUENCE [LARGE SCALE GENOMIC DNA]</scope>
    <source>
        <strain evidence="3 4">ATCC 201684</strain>
    </source>
</reference>
<evidence type="ECO:0000313" key="3">
    <source>
        <dbReference type="EMBL" id="KAF0726421.1"/>
    </source>
</evidence>
<accession>A0A6G0WGZ5</accession>
<organism evidence="3 4">
    <name type="scientific">Aphanomyces euteiches</name>
    <dbReference type="NCBI Taxonomy" id="100861"/>
    <lineage>
        <taxon>Eukaryota</taxon>
        <taxon>Sar</taxon>
        <taxon>Stramenopiles</taxon>
        <taxon>Oomycota</taxon>
        <taxon>Saprolegniomycetes</taxon>
        <taxon>Saprolegniales</taxon>
        <taxon>Verrucalvaceae</taxon>
        <taxon>Aphanomyces</taxon>
    </lineage>
</organism>